<keyword evidence="2" id="KW-1185">Reference proteome</keyword>
<evidence type="ECO:0000313" key="1">
    <source>
        <dbReference type="EMBL" id="EGJ30448.1"/>
    </source>
</evidence>
<accession>F4XY51</accession>
<organism evidence="1 2">
    <name type="scientific">Moorena producens 3L</name>
    <dbReference type="NCBI Taxonomy" id="489825"/>
    <lineage>
        <taxon>Bacteria</taxon>
        <taxon>Bacillati</taxon>
        <taxon>Cyanobacteriota</taxon>
        <taxon>Cyanophyceae</taxon>
        <taxon>Coleofasciculales</taxon>
        <taxon>Coleofasciculaceae</taxon>
        <taxon>Moorena</taxon>
    </lineage>
</organism>
<name>F4XY51_9CYAN</name>
<dbReference type="AlphaFoldDB" id="F4XY51"/>
<protein>
    <submittedName>
        <fullName evidence="1">Uncharacterized protein</fullName>
    </submittedName>
</protein>
<proteinExistence type="predicted"/>
<dbReference type="Proteomes" id="UP000003959">
    <property type="component" value="Unassembled WGS sequence"/>
</dbReference>
<dbReference type="RefSeq" id="WP_009149806.1">
    <property type="nucleotide sequence ID" value="NZ_GL890953.1"/>
</dbReference>
<dbReference type="HOGENOM" id="CLU_2479930_0_0_3"/>
<sequence>MSDSIKKIIKYILKDLPKNDDPVLNTKLFVSCWVGYCLDQSLSSMRDLFQRLNYTGINLHIYTFSKASKQRSIEPCLEAVAHGLKLP</sequence>
<evidence type="ECO:0000313" key="2">
    <source>
        <dbReference type="Proteomes" id="UP000003959"/>
    </source>
</evidence>
<reference evidence="2" key="1">
    <citation type="journal article" date="2011" name="Proc. Natl. Acad. Sci. U.S.A.">
        <title>Genomic insights into the physiology and ecology of the marine filamentous cyanobacterium Lyngbya majuscula.</title>
        <authorList>
            <person name="Jones A.C."/>
            <person name="Monroe E.A."/>
            <person name="Podell S."/>
            <person name="Hess W.R."/>
            <person name="Klages S."/>
            <person name="Esquenazi E."/>
            <person name="Niessen S."/>
            <person name="Hoover H."/>
            <person name="Rothmann M."/>
            <person name="Lasken R.S."/>
            <person name="Yates J.R.III."/>
            <person name="Reinhardt R."/>
            <person name="Kube M."/>
            <person name="Burkart M.D."/>
            <person name="Allen E.E."/>
            <person name="Dorrestein P.C."/>
            <person name="Gerwick W.H."/>
            <person name="Gerwick L."/>
        </authorList>
    </citation>
    <scope>NUCLEOTIDE SEQUENCE [LARGE SCALE GENOMIC DNA]</scope>
    <source>
        <strain evidence="2">3L</strain>
    </source>
</reference>
<dbReference type="EMBL" id="GL890953">
    <property type="protein sequence ID" value="EGJ30448.1"/>
    <property type="molecule type" value="Genomic_DNA"/>
</dbReference>
<dbReference type="eggNOG" id="COG3385">
    <property type="taxonomic scope" value="Bacteria"/>
</dbReference>
<gene>
    <name evidence="1" type="ORF">LYNGBM3L_49720</name>
</gene>
<dbReference type="OrthoDB" id="9982399at2"/>